<name>A0ABU5TTR2_9CYAN</name>
<evidence type="ECO:0000313" key="2">
    <source>
        <dbReference type="EMBL" id="MEA5518288.1"/>
    </source>
</evidence>
<dbReference type="Gene3D" id="3.40.50.300">
    <property type="entry name" value="P-loop containing nucleotide triphosphate hydrolases"/>
    <property type="match status" value="1"/>
</dbReference>
<dbReference type="EMBL" id="JAYGHT010000008">
    <property type="protein sequence ID" value="MEA5518288.1"/>
    <property type="molecule type" value="Genomic_DNA"/>
</dbReference>
<dbReference type="InterPro" id="IPR036388">
    <property type="entry name" value="WH-like_DNA-bd_sf"/>
</dbReference>
<dbReference type="SUPFAM" id="SSF52540">
    <property type="entry name" value="P-loop containing nucleoside triphosphate hydrolases"/>
    <property type="match status" value="1"/>
</dbReference>
<sequence>MTLIPSDFLQQIAQEQGVSDTELEVLSKALLEGESIAAISHELNLKPETVRKRLGEAYRKFQIEGKGPGKMAKLQQLLVSRYQEQTFLELKPNPPIQKMTSHLDWGSAPDIEVFYGREQELSQLNQWIFKDRCRLIAVLGMGGMGKTTLAVKLIKQLHEQFEFIIWRSLRQAPSLKILLADIISVLSNQATADRFLNQESDSLISHLIQSLKKSRCLMVLDDVEMILGSHQLAGSYAQGYEDYGTIIKRVAEESHHSCLMLTSSEKLKDLVLLEGTKVRSLHLTGSEEISQKILAERGLTVSSEWKTLIERYGCNPLAIKIVSATVQELYSGQVTEFIKNTLLMGDVRSLLDQPFERLSTPEKEMMYWLALEQQPLQLSQLQKKMLIPLSTSELLEIMGSLGHRSLIEKSQKEGQILFSLQPVVMKYVIEQFVRQIEEEIIRLIQHQDLESLWLLQLYPLEAEESSKKYYSILEIVKNKLSSRLLSNRRSFNLAIQRLEESLANLNKQIFGSPYTTENIQKLIHILQFE</sequence>
<comment type="caution">
    <text evidence="2">The sequence shown here is derived from an EMBL/GenBank/DDBJ whole genome shotgun (WGS) entry which is preliminary data.</text>
</comment>
<dbReference type="PRINTS" id="PR00364">
    <property type="entry name" value="DISEASERSIST"/>
</dbReference>
<dbReference type="InterPro" id="IPR016032">
    <property type="entry name" value="Sig_transdc_resp-reg_C-effctor"/>
</dbReference>
<proteinExistence type="predicted"/>
<accession>A0ABU5TTR2</accession>
<gene>
    <name evidence="2" type="ORF">VB854_04930</name>
</gene>
<dbReference type="Proteomes" id="UP001301728">
    <property type="component" value="Unassembled WGS sequence"/>
</dbReference>
<dbReference type="InterPro" id="IPR027417">
    <property type="entry name" value="P-loop_NTPase"/>
</dbReference>
<reference evidence="2 3" key="1">
    <citation type="submission" date="2023-12" db="EMBL/GenBank/DDBJ databases">
        <title>Baltic Sea Cyanobacteria.</title>
        <authorList>
            <person name="Delbaje E."/>
            <person name="Fewer D.P."/>
            <person name="Shishido T.K."/>
        </authorList>
    </citation>
    <scope>NUCLEOTIDE SEQUENCE [LARGE SCALE GENOMIC DNA]</scope>
    <source>
        <strain evidence="2 3">CCNP 1315</strain>
    </source>
</reference>
<feature type="domain" description="NB-ARC" evidence="1">
    <location>
        <begin position="118"/>
        <end position="223"/>
    </location>
</feature>
<protein>
    <submittedName>
        <fullName evidence="2">NB-ARC domain-containing protein</fullName>
    </submittedName>
</protein>
<dbReference type="RefSeq" id="WP_323224766.1">
    <property type="nucleotide sequence ID" value="NZ_JAYGHT010000008.1"/>
</dbReference>
<dbReference type="Gene3D" id="1.10.10.10">
    <property type="entry name" value="Winged helix-like DNA-binding domain superfamily/Winged helix DNA-binding domain"/>
    <property type="match status" value="1"/>
</dbReference>
<evidence type="ECO:0000313" key="3">
    <source>
        <dbReference type="Proteomes" id="UP001301728"/>
    </source>
</evidence>
<dbReference type="InterPro" id="IPR002182">
    <property type="entry name" value="NB-ARC"/>
</dbReference>
<dbReference type="PANTHER" id="PTHR47691:SF3">
    <property type="entry name" value="HTH-TYPE TRANSCRIPTIONAL REGULATOR RV0890C-RELATED"/>
    <property type="match status" value="1"/>
</dbReference>
<dbReference type="Pfam" id="PF00931">
    <property type="entry name" value="NB-ARC"/>
    <property type="match status" value="1"/>
</dbReference>
<dbReference type="SUPFAM" id="SSF46894">
    <property type="entry name" value="C-terminal effector domain of the bipartite response regulators"/>
    <property type="match status" value="1"/>
</dbReference>
<organism evidence="2 3">
    <name type="scientific">Limnoraphis robusta CCNP1315</name>
    <dbReference type="NCBI Taxonomy" id="3110306"/>
    <lineage>
        <taxon>Bacteria</taxon>
        <taxon>Bacillati</taxon>
        <taxon>Cyanobacteriota</taxon>
        <taxon>Cyanophyceae</taxon>
        <taxon>Oscillatoriophycideae</taxon>
        <taxon>Oscillatoriales</taxon>
        <taxon>Sirenicapillariaceae</taxon>
        <taxon>Limnoraphis</taxon>
    </lineage>
</organism>
<dbReference type="PANTHER" id="PTHR47691">
    <property type="entry name" value="REGULATOR-RELATED"/>
    <property type="match status" value="1"/>
</dbReference>
<keyword evidence="3" id="KW-1185">Reference proteome</keyword>
<evidence type="ECO:0000259" key="1">
    <source>
        <dbReference type="Pfam" id="PF00931"/>
    </source>
</evidence>